<organism evidence="11 12">
    <name type="scientific">Mytilus edulis</name>
    <name type="common">Blue mussel</name>
    <dbReference type="NCBI Taxonomy" id="6550"/>
    <lineage>
        <taxon>Eukaryota</taxon>
        <taxon>Metazoa</taxon>
        <taxon>Spiralia</taxon>
        <taxon>Lophotrochozoa</taxon>
        <taxon>Mollusca</taxon>
        <taxon>Bivalvia</taxon>
        <taxon>Autobranchia</taxon>
        <taxon>Pteriomorphia</taxon>
        <taxon>Mytilida</taxon>
        <taxon>Mytiloidea</taxon>
        <taxon>Mytilidae</taxon>
        <taxon>Mytilinae</taxon>
        <taxon>Mytilus</taxon>
    </lineage>
</organism>
<evidence type="ECO:0000256" key="8">
    <source>
        <dbReference type="ARBA" id="ARBA00049339"/>
    </source>
</evidence>
<dbReference type="Gene3D" id="3.40.50.620">
    <property type="entry name" value="HUPs"/>
    <property type="match status" value="1"/>
</dbReference>
<dbReference type="Pfam" id="PF00750">
    <property type="entry name" value="tRNA-synt_1d"/>
    <property type="match status" value="1"/>
</dbReference>
<evidence type="ECO:0000256" key="3">
    <source>
        <dbReference type="ARBA" id="ARBA00022598"/>
    </source>
</evidence>
<accession>A0A8S3RG83</accession>
<dbReference type="InterPro" id="IPR035684">
    <property type="entry name" value="ArgRS_core"/>
</dbReference>
<dbReference type="AlphaFoldDB" id="A0A8S3RG83"/>
<evidence type="ECO:0000313" key="11">
    <source>
        <dbReference type="EMBL" id="CAG2208386.1"/>
    </source>
</evidence>
<keyword evidence="12" id="KW-1185">Reference proteome</keyword>
<evidence type="ECO:0000256" key="1">
    <source>
        <dbReference type="ARBA" id="ARBA00005594"/>
    </source>
</evidence>
<name>A0A8S3RG83_MYTED</name>
<dbReference type="GO" id="GO:0004814">
    <property type="term" value="F:arginine-tRNA ligase activity"/>
    <property type="evidence" value="ECO:0007669"/>
    <property type="project" value="UniProtKB-EC"/>
</dbReference>
<comment type="similarity">
    <text evidence="1 9">Belongs to the class-I aminoacyl-tRNA synthetase family.</text>
</comment>
<dbReference type="InterPro" id="IPR001278">
    <property type="entry name" value="Arg-tRNA-ligase"/>
</dbReference>
<dbReference type="Pfam" id="PF05746">
    <property type="entry name" value="DALR_1"/>
    <property type="match status" value="1"/>
</dbReference>
<dbReference type="EC" id="6.1.1.19" evidence="2"/>
<evidence type="ECO:0000256" key="5">
    <source>
        <dbReference type="ARBA" id="ARBA00022840"/>
    </source>
</evidence>
<dbReference type="Proteomes" id="UP000683360">
    <property type="component" value="Unassembled WGS sequence"/>
</dbReference>
<evidence type="ECO:0000256" key="2">
    <source>
        <dbReference type="ARBA" id="ARBA00012837"/>
    </source>
</evidence>
<keyword evidence="6 9" id="KW-0648">Protein biosynthesis</keyword>
<proteinExistence type="inferred from homology"/>
<evidence type="ECO:0000256" key="9">
    <source>
        <dbReference type="RuleBase" id="RU363038"/>
    </source>
</evidence>
<protein>
    <recommendedName>
        <fullName evidence="2">arginine--tRNA ligase</fullName>
        <ecNumber evidence="2">6.1.1.19</ecNumber>
    </recommendedName>
</protein>
<evidence type="ECO:0000259" key="10">
    <source>
        <dbReference type="SMART" id="SM00836"/>
    </source>
</evidence>
<comment type="caution">
    <text evidence="11">The sequence shown here is derived from an EMBL/GenBank/DDBJ whole genome shotgun (WGS) entry which is preliminary data.</text>
</comment>
<dbReference type="SMART" id="SM00836">
    <property type="entry name" value="DALR_1"/>
    <property type="match status" value="1"/>
</dbReference>
<dbReference type="InterPro" id="IPR014729">
    <property type="entry name" value="Rossmann-like_a/b/a_fold"/>
</dbReference>
<keyword evidence="5 9" id="KW-0067">ATP-binding</keyword>
<reference evidence="11" key="1">
    <citation type="submission" date="2021-03" db="EMBL/GenBank/DDBJ databases">
        <authorList>
            <person name="Bekaert M."/>
        </authorList>
    </citation>
    <scope>NUCLEOTIDE SEQUENCE</scope>
</reference>
<dbReference type="SUPFAM" id="SSF52374">
    <property type="entry name" value="Nucleotidylyl transferase"/>
    <property type="match status" value="1"/>
</dbReference>
<dbReference type="GO" id="GO:0006420">
    <property type="term" value="P:arginyl-tRNA aminoacylation"/>
    <property type="evidence" value="ECO:0007669"/>
    <property type="project" value="InterPro"/>
</dbReference>
<dbReference type="PANTHER" id="PTHR11956:SF5">
    <property type="entry name" value="ARGININE--TRNA LIGASE, CYTOPLASMIC"/>
    <property type="match status" value="1"/>
</dbReference>
<dbReference type="GO" id="GO:0005524">
    <property type="term" value="F:ATP binding"/>
    <property type="evidence" value="ECO:0007669"/>
    <property type="project" value="UniProtKB-KW"/>
</dbReference>
<sequence>MVTCFWMINWLLDGFQYWGKHGRLVRMKSLSQELTKEQFKAAKENVAYGCIKYADLSHSRTNDYVFSFDKMLDDRGNTAAYLLYAYVRISSKMSVYPWLLFLFSMLVQKECYMVSPKYALRDDEFESQLRQSNFKLENEYIGSYVKYGIAQRLHGSKIVNVNMNRLLLCEATANVIAAGFHLLGIEPLERM</sequence>
<keyword evidence="3 9" id="KW-0436">Ligase</keyword>
<comment type="catalytic activity">
    <reaction evidence="8">
        <text>tRNA(Arg) + L-arginine + ATP = L-arginyl-tRNA(Arg) + AMP + diphosphate</text>
        <dbReference type="Rhea" id="RHEA:20301"/>
        <dbReference type="Rhea" id="RHEA-COMP:9658"/>
        <dbReference type="Rhea" id="RHEA-COMP:9673"/>
        <dbReference type="ChEBI" id="CHEBI:30616"/>
        <dbReference type="ChEBI" id="CHEBI:32682"/>
        <dbReference type="ChEBI" id="CHEBI:33019"/>
        <dbReference type="ChEBI" id="CHEBI:78442"/>
        <dbReference type="ChEBI" id="CHEBI:78513"/>
        <dbReference type="ChEBI" id="CHEBI:456215"/>
        <dbReference type="EC" id="6.1.1.19"/>
    </reaction>
</comment>
<keyword evidence="4 9" id="KW-0547">Nucleotide-binding</keyword>
<evidence type="ECO:0000313" key="12">
    <source>
        <dbReference type="Proteomes" id="UP000683360"/>
    </source>
</evidence>
<gene>
    <name evidence="11" type="ORF">MEDL_22580</name>
</gene>
<feature type="domain" description="DALR anticodon binding" evidence="10">
    <location>
        <begin position="82"/>
        <end position="191"/>
    </location>
</feature>
<dbReference type="PANTHER" id="PTHR11956">
    <property type="entry name" value="ARGINYL-TRNA SYNTHETASE"/>
    <property type="match status" value="1"/>
</dbReference>
<dbReference type="EMBL" id="CAJPWZ010001106">
    <property type="protein sequence ID" value="CAG2208386.1"/>
    <property type="molecule type" value="Genomic_DNA"/>
</dbReference>
<evidence type="ECO:0000256" key="4">
    <source>
        <dbReference type="ARBA" id="ARBA00022741"/>
    </source>
</evidence>
<dbReference type="InterPro" id="IPR008909">
    <property type="entry name" value="DALR_anticod-bd"/>
</dbReference>
<evidence type="ECO:0000256" key="6">
    <source>
        <dbReference type="ARBA" id="ARBA00022917"/>
    </source>
</evidence>
<dbReference type="SUPFAM" id="SSF47323">
    <property type="entry name" value="Anticodon-binding domain of a subclass of class I aminoacyl-tRNA synthetases"/>
    <property type="match status" value="1"/>
</dbReference>
<dbReference type="OrthoDB" id="68056at2759"/>
<evidence type="ECO:0000256" key="7">
    <source>
        <dbReference type="ARBA" id="ARBA00023146"/>
    </source>
</evidence>
<dbReference type="Gene3D" id="1.10.730.10">
    <property type="entry name" value="Isoleucyl-tRNA Synthetase, Domain 1"/>
    <property type="match status" value="1"/>
</dbReference>
<dbReference type="InterPro" id="IPR009080">
    <property type="entry name" value="tRNAsynth_Ia_anticodon-bd"/>
</dbReference>
<keyword evidence="7 9" id="KW-0030">Aminoacyl-tRNA synthetase</keyword>